<reference evidence="5" key="1">
    <citation type="submission" date="2016-07" db="EMBL/GenBank/DDBJ databases">
        <title>De novo transcriptome assembly of four accessions of the metal hyperaccumulator plant Noccaea caerulescens.</title>
        <authorList>
            <person name="Blande D."/>
            <person name="Halimaa P."/>
            <person name="Tervahauta A.I."/>
            <person name="Aarts M.G."/>
            <person name="Karenlampi S.O."/>
        </authorList>
    </citation>
    <scope>NUCLEOTIDE SEQUENCE</scope>
</reference>
<proteinExistence type="inferred from homology"/>
<protein>
    <recommendedName>
        <fullName evidence="4">Beta-amylase</fullName>
        <ecNumber evidence="4">3.2.1.2</ecNumber>
    </recommendedName>
</protein>
<dbReference type="EMBL" id="GEVL01022627">
    <property type="protein sequence ID" value="JAU54714.1"/>
    <property type="molecule type" value="Transcribed_RNA"/>
</dbReference>
<dbReference type="PANTHER" id="PTHR31352:SF37">
    <property type="entry name" value="INACTIVE BETA-AMYLASE 4, CHLOROPLASTIC"/>
    <property type="match status" value="1"/>
</dbReference>
<keyword evidence="3 4" id="KW-0624">Polysaccharide degradation</keyword>
<organism evidence="5">
    <name type="scientific">Noccaea caerulescens</name>
    <name type="common">Alpine penny-cress</name>
    <name type="synonym">Thlaspi caerulescens</name>
    <dbReference type="NCBI Taxonomy" id="107243"/>
    <lineage>
        <taxon>Eukaryota</taxon>
        <taxon>Viridiplantae</taxon>
        <taxon>Streptophyta</taxon>
        <taxon>Embryophyta</taxon>
        <taxon>Tracheophyta</taxon>
        <taxon>Spermatophyta</taxon>
        <taxon>Magnoliopsida</taxon>
        <taxon>eudicotyledons</taxon>
        <taxon>Gunneridae</taxon>
        <taxon>Pentapetalae</taxon>
        <taxon>rosids</taxon>
        <taxon>malvids</taxon>
        <taxon>Brassicales</taxon>
        <taxon>Brassicaceae</taxon>
        <taxon>Coluteocarpeae</taxon>
        <taxon>Noccaea</taxon>
    </lineage>
</organism>
<dbReference type="InterPro" id="IPR001554">
    <property type="entry name" value="Glyco_hydro_14"/>
</dbReference>
<accession>A0A1J3GEL7</accession>
<gene>
    <name evidence="5" type="ORF">LE_TR20757_c2_g1_i1_g.66931</name>
</gene>
<comment type="similarity">
    <text evidence="1 4">Belongs to the glycosyl hydrolase 14 family.</text>
</comment>
<dbReference type="SUPFAM" id="SSF51445">
    <property type="entry name" value="(Trans)glycosidases"/>
    <property type="match status" value="1"/>
</dbReference>
<evidence type="ECO:0000313" key="5">
    <source>
        <dbReference type="EMBL" id="JAU54714.1"/>
    </source>
</evidence>
<name>A0A1J3GEL7_NOCCA</name>
<dbReference type="PRINTS" id="PR00750">
    <property type="entry name" value="BETAAMYLASE"/>
</dbReference>
<evidence type="ECO:0000256" key="3">
    <source>
        <dbReference type="ARBA" id="ARBA00023326"/>
    </source>
</evidence>
<dbReference type="InterPro" id="IPR017853">
    <property type="entry name" value="GH"/>
</dbReference>
<dbReference type="Pfam" id="PF01373">
    <property type="entry name" value="Glyco_hydro_14"/>
    <property type="match status" value="1"/>
</dbReference>
<dbReference type="AlphaFoldDB" id="A0A1J3GEL7"/>
<comment type="catalytic activity">
    <reaction evidence="4">
        <text>Hydrolysis of (1-&gt;4)-alpha-D-glucosidic linkages in polysaccharides so as to remove successive maltose units from the non-reducing ends of the chains.</text>
        <dbReference type="EC" id="3.2.1.2"/>
    </reaction>
</comment>
<evidence type="ECO:0000256" key="4">
    <source>
        <dbReference type="RuleBase" id="RU000509"/>
    </source>
</evidence>
<dbReference type="Gene3D" id="3.20.20.80">
    <property type="entry name" value="Glycosidases"/>
    <property type="match status" value="1"/>
</dbReference>
<keyword evidence="4" id="KW-0378">Hydrolase</keyword>
<keyword evidence="2 4" id="KW-0119">Carbohydrate metabolism</keyword>
<evidence type="ECO:0000256" key="2">
    <source>
        <dbReference type="ARBA" id="ARBA00023277"/>
    </source>
</evidence>
<dbReference type="EC" id="3.2.1.2" evidence="4"/>
<dbReference type="PANTHER" id="PTHR31352">
    <property type="entry name" value="BETA-AMYLASE 1, CHLOROPLASTIC"/>
    <property type="match status" value="1"/>
</dbReference>
<keyword evidence="4" id="KW-0326">Glycosidase</keyword>
<evidence type="ECO:0000256" key="1">
    <source>
        <dbReference type="ARBA" id="ARBA00005652"/>
    </source>
</evidence>
<dbReference type="GO" id="GO:0016161">
    <property type="term" value="F:beta-amylase activity"/>
    <property type="evidence" value="ECO:0007669"/>
    <property type="project" value="UniProtKB-EC"/>
</dbReference>
<dbReference type="GO" id="GO:0000272">
    <property type="term" value="P:polysaccharide catabolic process"/>
    <property type="evidence" value="ECO:0007669"/>
    <property type="project" value="UniProtKB-KW"/>
</dbReference>
<sequence>MLLGAQSLKGDEVSICSRFRLKALTVSLKTLKLAGVHGVAVEVWWGIVERFYLLEFKWSLYEELFRLVSQAGLKLHVALCFHSNMHLFVGKGGIS</sequence>